<dbReference type="HOGENOM" id="CLU_1215883_0_0_1"/>
<feature type="transmembrane region" description="Helical" evidence="2">
    <location>
        <begin position="71"/>
        <end position="90"/>
    </location>
</feature>
<feature type="compositionally biased region" description="Polar residues" evidence="1">
    <location>
        <begin position="155"/>
        <end position="164"/>
    </location>
</feature>
<proteinExistence type="predicted"/>
<dbReference type="OMA" id="NNPMMDY"/>
<dbReference type="EMBL" id="CH479193">
    <property type="protein sequence ID" value="EDW26797.1"/>
    <property type="molecule type" value="Genomic_DNA"/>
</dbReference>
<keyword evidence="2" id="KW-1133">Transmembrane helix</keyword>
<sequence length="228" mass="25938">MWLEQGQGQGQGPEARGTGQYAMSNDLHLMVWLSQLMSAESQFVIHPQMSLSLNVVRLSEDHPRMNPDSRMFVPLFILFALILATLWGLINRQGLIEAYHKQLHGDPNAVGVEWMDKLAQLTDPISAVVAMADKDNAGMKSENTPVNKNLLGYKNATNPPVNQNSDEKKEEQELLLKDHKQEKVDEPQDKNMRKVRIVPDLDLRREFASDRANPYIENINENYDMTSQ</sequence>
<gene>
    <name evidence="3" type="primary">Dper\GL14726</name>
    <name evidence="3" type="ORF">Dper_GL14726</name>
</gene>
<evidence type="ECO:0000313" key="4">
    <source>
        <dbReference type="Proteomes" id="UP000008744"/>
    </source>
</evidence>
<organism evidence="4">
    <name type="scientific">Drosophila persimilis</name>
    <name type="common">Fruit fly</name>
    <dbReference type="NCBI Taxonomy" id="7234"/>
    <lineage>
        <taxon>Eukaryota</taxon>
        <taxon>Metazoa</taxon>
        <taxon>Ecdysozoa</taxon>
        <taxon>Arthropoda</taxon>
        <taxon>Hexapoda</taxon>
        <taxon>Insecta</taxon>
        <taxon>Pterygota</taxon>
        <taxon>Neoptera</taxon>
        <taxon>Endopterygota</taxon>
        <taxon>Diptera</taxon>
        <taxon>Brachycera</taxon>
        <taxon>Muscomorpha</taxon>
        <taxon>Ephydroidea</taxon>
        <taxon>Drosophilidae</taxon>
        <taxon>Drosophila</taxon>
        <taxon>Sophophora</taxon>
    </lineage>
</organism>
<keyword evidence="2" id="KW-0812">Transmembrane</keyword>
<keyword evidence="2" id="KW-0472">Membrane</keyword>
<accession>B4GVV2</accession>
<name>B4GVV2_DROPE</name>
<evidence type="ECO:0000256" key="2">
    <source>
        <dbReference type="SAM" id="Phobius"/>
    </source>
</evidence>
<protein>
    <submittedName>
        <fullName evidence="3">GL14726</fullName>
    </submittedName>
</protein>
<dbReference type="Proteomes" id="UP000008744">
    <property type="component" value="Unassembled WGS sequence"/>
</dbReference>
<feature type="region of interest" description="Disordered" evidence="1">
    <location>
        <begin position="139"/>
        <end position="170"/>
    </location>
</feature>
<dbReference type="OrthoDB" id="7822974at2759"/>
<evidence type="ECO:0000313" key="3">
    <source>
        <dbReference type="EMBL" id="EDW26797.1"/>
    </source>
</evidence>
<evidence type="ECO:0000256" key="1">
    <source>
        <dbReference type="SAM" id="MobiDB-lite"/>
    </source>
</evidence>
<dbReference type="AlphaFoldDB" id="B4GVV2"/>
<keyword evidence="4" id="KW-1185">Reference proteome</keyword>
<reference evidence="3 4" key="1">
    <citation type="journal article" date="2007" name="Nature">
        <title>Evolution of genes and genomes on the Drosophila phylogeny.</title>
        <authorList>
            <consortium name="Drosophila 12 Genomes Consortium"/>
            <person name="Clark A.G."/>
            <person name="Eisen M.B."/>
            <person name="Smith D.R."/>
            <person name="Bergman C.M."/>
            <person name="Oliver B."/>
            <person name="Markow T.A."/>
            <person name="Kaufman T.C."/>
            <person name="Kellis M."/>
            <person name="Gelbart W."/>
            <person name="Iyer V.N."/>
            <person name="Pollard D.A."/>
            <person name="Sackton T.B."/>
            <person name="Larracuente A.M."/>
            <person name="Singh N.D."/>
            <person name="Abad J.P."/>
            <person name="Abt D.N."/>
            <person name="Adryan B."/>
            <person name="Aguade M."/>
            <person name="Akashi H."/>
            <person name="Anderson W.W."/>
            <person name="Aquadro C.F."/>
            <person name="Ardell D.H."/>
            <person name="Arguello R."/>
            <person name="Artieri C.G."/>
            <person name="Barbash D.A."/>
            <person name="Barker D."/>
            <person name="Barsanti P."/>
            <person name="Batterham P."/>
            <person name="Batzoglou S."/>
            <person name="Begun D."/>
            <person name="Bhutkar A."/>
            <person name="Blanco E."/>
            <person name="Bosak S.A."/>
            <person name="Bradley R.K."/>
            <person name="Brand A.D."/>
            <person name="Brent M.R."/>
            <person name="Brooks A.N."/>
            <person name="Brown R.H."/>
            <person name="Butlin R.K."/>
            <person name="Caggese C."/>
            <person name="Calvi B.R."/>
            <person name="Bernardo de Carvalho A."/>
            <person name="Caspi A."/>
            <person name="Castrezana S."/>
            <person name="Celniker S.E."/>
            <person name="Chang J.L."/>
            <person name="Chapple C."/>
            <person name="Chatterji S."/>
            <person name="Chinwalla A."/>
            <person name="Civetta A."/>
            <person name="Clifton S.W."/>
            <person name="Comeron J.M."/>
            <person name="Costello J.C."/>
            <person name="Coyne J.A."/>
            <person name="Daub J."/>
            <person name="David R.G."/>
            <person name="Delcher A.L."/>
            <person name="Delehaunty K."/>
            <person name="Do C.B."/>
            <person name="Ebling H."/>
            <person name="Edwards K."/>
            <person name="Eickbush T."/>
            <person name="Evans J.D."/>
            <person name="Filipski A."/>
            <person name="Findeiss S."/>
            <person name="Freyhult E."/>
            <person name="Fulton L."/>
            <person name="Fulton R."/>
            <person name="Garcia A.C."/>
            <person name="Gardiner A."/>
            <person name="Garfield D.A."/>
            <person name="Garvin B.E."/>
            <person name="Gibson G."/>
            <person name="Gilbert D."/>
            <person name="Gnerre S."/>
            <person name="Godfrey J."/>
            <person name="Good R."/>
            <person name="Gotea V."/>
            <person name="Gravely B."/>
            <person name="Greenberg A.J."/>
            <person name="Griffiths-Jones S."/>
            <person name="Gross S."/>
            <person name="Guigo R."/>
            <person name="Gustafson E.A."/>
            <person name="Haerty W."/>
            <person name="Hahn M.W."/>
            <person name="Halligan D.L."/>
            <person name="Halpern A.L."/>
            <person name="Halter G.M."/>
            <person name="Han M.V."/>
            <person name="Heger A."/>
            <person name="Hillier L."/>
            <person name="Hinrichs A.S."/>
            <person name="Holmes I."/>
            <person name="Hoskins R.A."/>
            <person name="Hubisz M.J."/>
            <person name="Hultmark D."/>
            <person name="Huntley M.A."/>
            <person name="Jaffe D.B."/>
            <person name="Jagadeeshan S."/>
            <person name="Jeck W.R."/>
            <person name="Johnson J."/>
            <person name="Jones C.D."/>
            <person name="Jordan W.C."/>
            <person name="Karpen G.H."/>
            <person name="Kataoka E."/>
            <person name="Keightley P.D."/>
            <person name="Kheradpour P."/>
            <person name="Kirkness E.F."/>
            <person name="Koerich L.B."/>
            <person name="Kristiansen K."/>
            <person name="Kudrna D."/>
            <person name="Kulathinal R.J."/>
            <person name="Kumar S."/>
            <person name="Kwok R."/>
            <person name="Lander E."/>
            <person name="Langley C.H."/>
            <person name="Lapoint R."/>
            <person name="Lazzaro B.P."/>
            <person name="Lee S.J."/>
            <person name="Levesque L."/>
            <person name="Li R."/>
            <person name="Lin C.F."/>
            <person name="Lin M.F."/>
            <person name="Lindblad-Toh K."/>
            <person name="Llopart A."/>
            <person name="Long M."/>
            <person name="Low L."/>
            <person name="Lozovsky E."/>
            <person name="Lu J."/>
            <person name="Luo M."/>
            <person name="Machado C.A."/>
            <person name="Makalowski W."/>
            <person name="Marzo M."/>
            <person name="Matsuda M."/>
            <person name="Matzkin L."/>
            <person name="McAllister B."/>
            <person name="McBride C.S."/>
            <person name="McKernan B."/>
            <person name="McKernan K."/>
            <person name="Mendez-Lago M."/>
            <person name="Minx P."/>
            <person name="Mollenhauer M.U."/>
            <person name="Montooth K."/>
            <person name="Mount S.M."/>
            <person name="Mu X."/>
            <person name="Myers E."/>
            <person name="Negre B."/>
            <person name="Newfeld S."/>
            <person name="Nielsen R."/>
            <person name="Noor M.A."/>
            <person name="O'Grady P."/>
            <person name="Pachter L."/>
            <person name="Papaceit M."/>
            <person name="Parisi M.J."/>
            <person name="Parisi M."/>
            <person name="Parts L."/>
            <person name="Pedersen J.S."/>
            <person name="Pesole G."/>
            <person name="Phillippy A.M."/>
            <person name="Ponting C.P."/>
            <person name="Pop M."/>
            <person name="Porcelli D."/>
            <person name="Powell J.R."/>
            <person name="Prohaska S."/>
            <person name="Pruitt K."/>
            <person name="Puig M."/>
            <person name="Quesneville H."/>
            <person name="Ram K.R."/>
            <person name="Rand D."/>
            <person name="Rasmussen M.D."/>
            <person name="Reed L.K."/>
            <person name="Reenan R."/>
            <person name="Reily A."/>
            <person name="Remington K.A."/>
            <person name="Rieger T.T."/>
            <person name="Ritchie M.G."/>
            <person name="Robin C."/>
            <person name="Rogers Y.H."/>
            <person name="Rohde C."/>
            <person name="Rozas J."/>
            <person name="Rubenfield M.J."/>
            <person name="Ruiz A."/>
            <person name="Russo S."/>
            <person name="Salzberg S.L."/>
            <person name="Sanchez-Gracia A."/>
            <person name="Saranga D.J."/>
            <person name="Sato H."/>
            <person name="Schaeffer S.W."/>
            <person name="Schatz M.C."/>
            <person name="Schlenke T."/>
            <person name="Schwartz R."/>
            <person name="Segarra C."/>
            <person name="Singh R.S."/>
            <person name="Sirot L."/>
            <person name="Sirota M."/>
            <person name="Sisneros N.B."/>
            <person name="Smith C.D."/>
            <person name="Smith T.F."/>
            <person name="Spieth J."/>
            <person name="Stage D.E."/>
            <person name="Stark A."/>
            <person name="Stephan W."/>
            <person name="Strausberg R.L."/>
            <person name="Strempel S."/>
            <person name="Sturgill D."/>
            <person name="Sutton G."/>
            <person name="Sutton G.G."/>
            <person name="Tao W."/>
            <person name="Teichmann S."/>
            <person name="Tobari Y.N."/>
            <person name="Tomimura Y."/>
            <person name="Tsolas J.M."/>
            <person name="Valente V.L."/>
            <person name="Venter E."/>
            <person name="Venter J.C."/>
            <person name="Vicario S."/>
            <person name="Vieira F.G."/>
            <person name="Vilella A.J."/>
            <person name="Villasante A."/>
            <person name="Walenz B."/>
            <person name="Wang J."/>
            <person name="Wasserman M."/>
            <person name="Watts T."/>
            <person name="Wilson D."/>
            <person name="Wilson R.K."/>
            <person name="Wing R.A."/>
            <person name="Wolfner M.F."/>
            <person name="Wong A."/>
            <person name="Wong G.K."/>
            <person name="Wu C.I."/>
            <person name="Wu G."/>
            <person name="Yamamoto D."/>
            <person name="Yang H.P."/>
            <person name="Yang S.P."/>
            <person name="Yorke J.A."/>
            <person name="Yoshida K."/>
            <person name="Zdobnov E."/>
            <person name="Zhang P."/>
            <person name="Zhang Y."/>
            <person name="Zimin A.V."/>
            <person name="Baldwin J."/>
            <person name="Abdouelleil A."/>
            <person name="Abdulkadir J."/>
            <person name="Abebe A."/>
            <person name="Abera B."/>
            <person name="Abreu J."/>
            <person name="Acer S.C."/>
            <person name="Aftuck L."/>
            <person name="Alexander A."/>
            <person name="An P."/>
            <person name="Anderson E."/>
            <person name="Anderson S."/>
            <person name="Arachi H."/>
            <person name="Azer M."/>
            <person name="Bachantsang P."/>
            <person name="Barry A."/>
            <person name="Bayul T."/>
            <person name="Berlin A."/>
            <person name="Bessette D."/>
            <person name="Bloom T."/>
            <person name="Blye J."/>
            <person name="Boguslavskiy L."/>
            <person name="Bonnet C."/>
            <person name="Boukhgalter B."/>
            <person name="Bourzgui I."/>
            <person name="Brown A."/>
            <person name="Cahill P."/>
            <person name="Channer S."/>
            <person name="Cheshatsang Y."/>
            <person name="Chuda L."/>
            <person name="Citroen M."/>
            <person name="Collymore A."/>
            <person name="Cooke P."/>
            <person name="Costello M."/>
            <person name="D'Aco K."/>
            <person name="Daza R."/>
            <person name="De Haan G."/>
            <person name="DeGray S."/>
            <person name="DeMaso C."/>
            <person name="Dhargay N."/>
            <person name="Dooley K."/>
            <person name="Dooley E."/>
            <person name="Doricent M."/>
            <person name="Dorje P."/>
            <person name="Dorjee K."/>
            <person name="Dupes A."/>
            <person name="Elong R."/>
            <person name="Falk J."/>
            <person name="Farina A."/>
            <person name="Faro S."/>
            <person name="Ferguson D."/>
            <person name="Fisher S."/>
            <person name="Foley C.D."/>
            <person name="Franke A."/>
            <person name="Friedrich D."/>
            <person name="Gadbois L."/>
            <person name="Gearin G."/>
            <person name="Gearin C.R."/>
            <person name="Giannoukos G."/>
            <person name="Goode T."/>
            <person name="Graham J."/>
            <person name="Grandbois E."/>
            <person name="Grewal S."/>
            <person name="Gyaltsen K."/>
            <person name="Hafez N."/>
            <person name="Hagos B."/>
            <person name="Hall J."/>
            <person name="Henson C."/>
            <person name="Hollinger A."/>
            <person name="Honan T."/>
            <person name="Huard M.D."/>
            <person name="Hughes L."/>
            <person name="Hurhula B."/>
            <person name="Husby M.E."/>
            <person name="Kamat A."/>
            <person name="Kanga B."/>
            <person name="Kashin S."/>
            <person name="Khazanovich D."/>
            <person name="Kisner P."/>
            <person name="Lance K."/>
            <person name="Lara M."/>
            <person name="Lee W."/>
            <person name="Lennon N."/>
            <person name="Letendre F."/>
            <person name="LeVine R."/>
            <person name="Lipovsky A."/>
            <person name="Liu X."/>
            <person name="Liu J."/>
            <person name="Liu S."/>
            <person name="Lokyitsang T."/>
            <person name="Lokyitsang Y."/>
            <person name="Lubonja R."/>
            <person name="Lui A."/>
            <person name="MacDonald P."/>
            <person name="Magnisalis V."/>
            <person name="Maru K."/>
            <person name="Matthews C."/>
            <person name="McCusker W."/>
            <person name="McDonough S."/>
            <person name="Mehta T."/>
            <person name="Meldrim J."/>
            <person name="Meneus L."/>
            <person name="Mihai O."/>
            <person name="Mihalev A."/>
            <person name="Mihova T."/>
            <person name="Mittelman R."/>
            <person name="Mlenga V."/>
            <person name="Montmayeur A."/>
            <person name="Mulrain L."/>
            <person name="Navidi A."/>
            <person name="Naylor J."/>
            <person name="Negash T."/>
            <person name="Nguyen T."/>
            <person name="Nguyen N."/>
            <person name="Nicol R."/>
            <person name="Norbu C."/>
            <person name="Norbu N."/>
            <person name="Novod N."/>
            <person name="O'Neill B."/>
            <person name="Osman S."/>
            <person name="Markiewicz E."/>
            <person name="Oyono O.L."/>
            <person name="Patti C."/>
            <person name="Phunkhang P."/>
            <person name="Pierre F."/>
            <person name="Priest M."/>
            <person name="Raghuraman S."/>
            <person name="Rege F."/>
            <person name="Reyes R."/>
            <person name="Rise C."/>
            <person name="Rogov P."/>
            <person name="Ross K."/>
            <person name="Ryan E."/>
            <person name="Settipalli S."/>
            <person name="Shea T."/>
            <person name="Sherpa N."/>
            <person name="Shi L."/>
            <person name="Shih D."/>
            <person name="Sparrow T."/>
            <person name="Spaulding J."/>
            <person name="Stalker J."/>
            <person name="Stange-Thomann N."/>
            <person name="Stavropoulos S."/>
            <person name="Stone C."/>
            <person name="Strader C."/>
            <person name="Tesfaye S."/>
            <person name="Thomson T."/>
            <person name="Thoulutsang Y."/>
            <person name="Thoulutsang D."/>
            <person name="Topham K."/>
            <person name="Topping I."/>
            <person name="Tsamla T."/>
            <person name="Vassiliev H."/>
            <person name="Vo A."/>
            <person name="Wangchuk T."/>
            <person name="Wangdi T."/>
            <person name="Weiand M."/>
            <person name="Wilkinson J."/>
            <person name="Wilson A."/>
            <person name="Yadav S."/>
            <person name="Young G."/>
            <person name="Yu Q."/>
            <person name="Zembek L."/>
            <person name="Zhong D."/>
            <person name="Zimmer A."/>
            <person name="Zwirko Z."/>
            <person name="Jaffe D.B."/>
            <person name="Alvarez P."/>
            <person name="Brockman W."/>
            <person name="Butler J."/>
            <person name="Chin C."/>
            <person name="Gnerre S."/>
            <person name="Grabherr M."/>
            <person name="Kleber M."/>
            <person name="Mauceli E."/>
            <person name="MacCallum I."/>
        </authorList>
    </citation>
    <scope>NUCLEOTIDE SEQUENCE [LARGE SCALE GENOMIC DNA]</scope>
    <source>
        <strain evidence="4">MSH-3 / Tucson 14011-0111.49</strain>
    </source>
</reference>